<dbReference type="AlphaFoldDB" id="A0A939BZA4"/>
<keyword evidence="1" id="KW-0472">Membrane</keyword>
<dbReference type="Proteomes" id="UP000663801">
    <property type="component" value="Unassembled WGS sequence"/>
</dbReference>
<comment type="caution">
    <text evidence="2">The sequence shown here is derived from an EMBL/GenBank/DDBJ whole genome shotgun (WGS) entry which is preliminary data.</text>
</comment>
<sequence>MPETEPAEEATRSLGDLLGEALQFVVFGNGYLIGVILGVFVLTVLLSRIFKGGTL</sequence>
<evidence type="ECO:0000313" key="3">
    <source>
        <dbReference type="Proteomes" id="UP000663801"/>
    </source>
</evidence>
<keyword evidence="3" id="KW-1185">Reference proteome</keyword>
<accession>A0A939BZA4</accession>
<evidence type="ECO:0000313" key="2">
    <source>
        <dbReference type="EMBL" id="MBM9475528.1"/>
    </source>
</evidence>
<proteinExistence type="predicted"/>
<protein>
    <submittedName>
        <fullName evidence="2">Uncharacterized protein</fullName>
    </submittedName>
</protein>
<dbReference type="EMBL" id="JAERWL010000005">
    <property type="protein sequence ID" value="MBM9475528.1"/>
    <property type="molecule type" value="Genomic_DNA"/>
</dbReference>
<reference evidence="2" key="1">
    <citation type="submission" date="2021-01" db="EMBL/GenBank/DDBJ databases">
        <title>KCTC 19127 draft genome.</title>
        <authorList>
            <person name="An D."/>
        </authorList>
    </citation>
    <scope>NUCLEOTIDE SEQUENCE</scope>
    <source>
        <strain evidence="2">KCTC 19127</strain>
    </source>
</reference>
<name>A0A939BZA4_9ACTN</name>
<evidence type="ECO:0000256" key="1">
    <source>
        <dbReference type="SAM" id="Phobius"/>
    </source>
</evidence>
<keyword evidence="1" id="KW-1133">Transmembrane helix</keyword>
<dbReference type="RefSeq" id="WP_205255644.1">
    <property type="nucleotide sequence ID" value="NZ_BAAAPV010000002.1"/>
</dbReference>
<keyword evidence="1" id="KW-0812">Transmembrane</keyword>
<organism evidence="2 3">
    <name type="scientific">Nakamurella flavida</name>
    <dbReference type="NCBI Taxonomy" id="363630"/>
    <lineage>
        <taxon>Bacteria</taxon>
        <taxon>Bacillati</taxon>
        <taxon>Actinomycetota</taxon>
        <taxon>Actinomycetes</taxon>
        <taxon>Nakamurellales</taxon>
        <taxon>Nakamurellaceae</taxon>
        <taxon>Nakamurella</taxon>
    </lineage>
</organism>
<feature type="transmembrane region" description="Helical" evidence="1">
    <location>
        <begin position="21"/>
        <end position="46"/>
    </location>
</feature>
<gene>
    <name evidence="2" type="ORF">JL107_03625</name>
</gene>